<dbReference type="PRINTS" id="PR00039">
    <property type="entry name" value="HTHLYSR"/>
</dbReference>
<dbReference type="PANTHER" id="PTHR30579">
    <property type="entry name" value="TRANSCRIPTIONAL REGULATOR"/>
    <property type="match status" value="1"/>
</dbReference>
<dbReference type="Gene3D" id="1.10.10.10">
    <property type="entry name" value="Winged helix-like DNA-binding domain superfamily/Winged helix DNA-binding domain"/>
    <property type="match status" value="1"/>
</dbReference>
<accession>A0AA44ZMV2</accession>
<dbReference type="Proteomes" id="UP000232453">
    <property type="component" value="Unassembled WGS sequence"/>
</dbReference>
<dbReference type="EMBL" id="PHUJ01000003">
    <property type="protein sequence ID" value="PKB29211.1"/>
    <property type="molecule type" value="Genomic_DNA"/>
</dbReference>
<dbReference type="SUPFAM" id="SSF46785">
    <property type="entry name" value="Winged helix' DNA-binding domain"/>
    <property type="match status" value="1"/>
</dbReference>
<feature type="domain" description="HTH lysR-type" evidence="5">
    <location>
        <begin position="12"/>
        <end position="69"/>
    </location>
</feature>
<keyword evidence="4" id="KW-0804">Transcription</keyword>
<evidence type="ECO:0000256" key="1">
    <source>
        <dbReference type="ARBA" id="ARBA00009437"/>
    </source>
</evidence>
<reference evidence="6 7" key="1">
    <citation type="submission" date="2017-11" db="EMBL/GenBank/DDBJ databases">
        <title>Sequencing the genomes of 1000 actinobacteria strains.</title>
        <authorList>
            <person name="Klenk H.-P."/>
        </authorList>
    </citation>
    <scope>NUCLEOTIDE SEQUENCE [LARGE SCALE GENOMIC DNA]</scope>
    <source>
        <strain evidence="6 7">DSM 44104</strain>
    </source>
</reference>
<evidence type="ECO:0000256" key="4">
    <source>
        <dbReference type="ARBA" id="ARBA00023163"/>
    </source>
</evidence>
<keyword evidence="3 6" id="KW-0238">DNA-binding</keyword>
<name>A0AA44ZMV2_PSEA5</name>
<dbReference type="InterPro" id="IPR050176">
    <property type="entry name" value="LTTR"/>
</dbReference>
<sequence length="301" mass="31999">MTVSAIYDDRMLDPVQLRSFAAVARARSFTRAAATLGVGQSTVSQHVRRLEATVGRPLLDRDTHSVSLTVDGEAMLEFAATILDAGDRAMAHFRASRVHGRVRFGVSEDLVLTRLPAVLADFRRRHPEVDLELTVGLAGGLEHRLDAGELDLMFAKRLPGPDDGRLVVRRDRFVWVGAPGLPLGPGDPVPVVAYPPPSLSRTAAVGALEAVGRPWRMACTSGSLSGLRAAALAGLGVLAHAATLVPDGLEVVGDRAGLPELGPVELVLAHGRRRSDPAEALVRSIRTADLRPESWTPPNGG</sequence>
<dbReference type="SUPFAM" id="SSF53850">
    <property type="entry name" value="Periplasmic binding protein-like II"/>
    <property type="match status" value="1"/>
</dbReference>
<dbReference type="InterPro" id="IPR005119">
    <property type="entry name" value="LysR_subst-bd"/>
</dbReference>
<evidence type="ECO:0000313" key="7">
    <source>
        <dbReference type="Proteomes" id="UP000232453"/>
    </source>
</evidence>
<dbReference type="Gene3D" id="3.40.190.10">
    <property type="entry name" value="Periplasmic binding protein-like II"/>
    <property type="match status" value="2"/>
</dbReference>
<dbReference type="GO" id="GO:0003700">
    <property type="term" value="F:DNA-binding transcription factor activity"/>
    <property type="evidence" value="ECO:0007669"/>
    <property type="project" value="InterPro"/>
</dbReference>
<dbReference type="InterPro" id="IPR000847">
    <property type="entry name" value="LysR_HTH_N"/>
</dbReference>
<dbReference type="PANTHER" id="PTHR30579:SF7">
    <property type="entry name" value="HTH-TYPE TRANSCRIPTIONAL REGULATOR LRHA-RELATED"/>
    <property type="match status" value="1"/>
</dbReference>
<comment type="similarity">
    <text evidence="1">Belongs to the LysR transcriptional regulatory family.</text>
</comment>
<protein>
    <submittedName>
        <fullName evidence="6">DNA-binding transcriptional LysR family regulator</fullName>
    </submittedName>
</protein>
<dbReference type="InterPro" id="IPR036388">
    <property type="entry name" value="WH-like_DNA-bd_sf"/>
</dbReference>
<dbReference type="InterPro" id="IPR036390">
    <property type="entry name" value="WH_DNA-bd_sf"/>
</dbReference>
<evidence type="ECO:0000259" key="5">
    <source>
        <dbReference type="PROSITE" id="PS50931"/>
    </source>
</evidence>
<keyword evidence="2" id="KW-0805">Transcription regulation</keyword>
<evidence type="ECO:0000256" key="2">
    <source>
        <dbReference type="ARBA" id="ARBA00023015"/>
    </source>
</evidence>
<proteinExistence type="inferred from homology"/>
<evidence type="ECO:0000256" key="3">
    <source>
        <dbReference type="ARBA" id="ARBA00023125"/>
    </source>
</evidence>
<dbReference type="PROSITE" id="PS50931">
    <property type="entry name" value="HTH_LYSR"/>
    <property type="match status" value="1"/>
</dbReference>
<organism evidence="6 7">
    <name type="scientific">Pseudonocardia alni</name>
    <name type="common">Amycolata alni</name>
    <dbReference type="NCBI Taxonomy" id="33907"/>
    <lineage>
        <taxon>Bacteria</taxon>
        <taxon>Bacillati</taxon>
        <taxon>Actinomycetota</taxon>
        <taxon>Actinomycetes</taxon>
        <taxon>Pseudonocardiales</taxon>
        <taxon>Pseudonocardiaceae</taxon>
        <taxon>Pseudonocardia</taxon>
    </lineage>
</organism>
<evidence type="ECO:0000313" key="6">
    <source>
        <dbReference type="EMBL" id="PKB29211.1"/>
    </source>
</evidence>
<dbReference type="GO" id="GO:0003677">
    <property type="term" value="F:DNA binding"/>
    <property type="evidence" value="ECO:0007669"/>
    <property type="project" value="UniProtKB-KW"/>
</dbReference>
<comment type="caution">
    <text evidence="6">The sequence shown here is derived from an EMBL/GenBank/DDBJ whole genome shotgun (WGS) entry which is preliminary data.</text>
</comment>
<dbReference type="Pfam" id="PF03466">
    <property type="entry name" value="LysR_substrate"/>
    <property type="match status" value="1"/>
</dbReference>
<dbReference type="FunFam" id="1.10.10.10:FF:000001">
    <property type="entry name" value="LysR family transcriptional regulator"/>
    <property type="match status" value="1"/>
</dbReference>
<dbReference type="Pfam" id="PF00126">
    <property type="entry name" value="HTH_1"/>
    <property type="match status" value="1"/>
</dbReference>
<gene>
    <name evidence="6" type="ORF">ATL51_0840</name>
</gene>
<dbReference type="AlphaFoldDB" id="A0AA44ZMV2"/>